<accession>A0A1V5SM06</accession>
<name>A0A1V5SM06_9BACT</name>
<dbReference type="SUPFAM" id="SSF54593">
    <property type="entry name" value="Glyoxalase/Bleomycin resistance protein/Dihydroxybiphenyl dioxygenase"/>
    <property type="match status" value="1"/>
</dbReference>
<evidence type="ECO:0000313" key="1">
    <source>
        <dbReference type="EMBL" id="OQA55002.1"/>
    </source>
</evidence>
<comment type="caution">
    <text evidence="1">The sequence shown here is derived from an EMBL/GenBank/DDBJ whole genome shotgun (WGS) entry which is preliminary data.</text>
</comment>
<reference evidence="1" key="1">
    <citation type="submission" date="2017-02" db="EMBL/GenBank/DDBJ databases">
        <title>Delving into the versatile metabolic prowess of the omnipresent phylum Bacteroidetes.</title>
        <authorList>
            <person name="Nobu M.K."/>
            <person name="Mei R."/>
            <person name="Narihiro T."/>
            <person name="Kuroda K."/>
            <person name="Liu W.-T."/>
        </authorList>
    </citation>
    <scope>NUCLEOTIDE SEQUENCE</scope>
    <source>
        <strain evidence="1">ADurb.Bin276</strain>
    </source>
</reference>
<dbReference type="AlphaFoldDB" id="A0A1V5SM06"/>
<dbReference type="Proteomes" id="UP000485569">
    <property type="component" value="Unassembled WGS sequence"/>
</dbReference>
<sequence>MDYKKYKYNHLGIPTHEKRDNEVYIEKFKMFVSGYEQNEFNIEWMRFEEDSKLPELVRKIPHIAFEVEDVHKAIQGKEVLIEPNAPSEGVLVAFIIENGALVEFIEFKK</sequence>
<protein>
    <submittedName>
        <fullName evidence="1">Uncharacterized protein</fullName>
    </submittedName>
</protein>
<dbReference type="EMBL" id="MWBQ01000184">
    <property type="protein sequence ID" value="OQA55002.1"/>
    <property type="molecule type" value="Genomic_DNA"/>
</dbReference>
<organism evidence="1">
    <name type="scientific">Candidatus Atribacter allofermentans</name>
    <dbReference type="NCBI Taxonomy" id="1852833"/>
    <lineage>
        <taxon>Bacteria</taxon>
        <taxon>Pseudomonadati</taxon>
        <taxon>Atribacterota</taxon>
        <taxon>Atribacteria</taxon>
        <taxon>Atribacterales</taxon>
        <taxon>Atribacteraceae</taxon>
        <taxon>Atribacter</taxon>
    </lineage>
</organism>
<proteinExistence type="predicted"/>
<dbReference type="InterPro" id="IPR029068">
    <property type="entry name" value="Glyas_Bleomycin-R_OHBP_Dase"/>
</dbReference>
<gene>
    <name evidence="1" type="ORF">BWY41_01803</name>
</gene>